<accession>A0AAQ3PC23</accession>
<evidence type="ECO:0000256" key="2">
    <source>
        <dbReference type="SAM" id="MobiDB-lite"/>
    </source>
</evidence>
<keyword evidence="5" id="KW-1185">Reference proteome</keyword>
<dbReference type="FunFam" id="3.30.70.270:FF:000020">
    <property type="entry name" value="Transposon Tf2-6 polyprotein-like Protein"/>
    <property type="match status" value="1"/>
</dbReference>
<dbReference type="Proteomes" id="UP001374535">
    <property type="component" value="Chromosome 1"/>
</dbReference>
<dbReference type="EMBL" id="CP144700">
    <property type="protein sequence ID" value="WVZ25558.1"/>
    <property type="molecule type" value="Genomic_DNA"/>
</dbReference>
<dbReference type="InterPro" id="IPR043502">
    <property type="entry name" value="DNA/RNA_pol_sf"/>
</dbReference>
<feature type="domain" description="Reverse transcriptase/retrotransposon-derived protein RNase H-like" evidence="3">
    <location>
        <begin position="339"/>
        <end position="389"/>
    </location>
</feature>
<evidence type="ECO:0000259" key="3">
    <source>
        <dbReference type="Pfam" id="PF17919"/>
    </source>
</evidence>
<feature type="region of interest" description="Disordered" evidence="2">
    <location>
        <begin position="1"/>
        <end position="29"/>
    </location>
</feature>
<name>A0AAQ3PC23_VIGMU</name>
<dbReference type="InterPro" id="IPR050951">
    <property type="entry name" value="Retrovirus_Pol_polyprotein"/>
</dbReference>
<dbReference type="Pfam" id="PF17919">
    <property type="entry name" value="RT_RNaseH_2"/>
    <property type="match status" value="1"/>
</dbReference>
<dbReference type="PANTHER" id="PTHR37984">
    <property type="entry name" value="PROTEIN CBG26694"/>
    <property type="match status" value="1"/>
</dbReference>
<dbReference type="PANTHER" id="PTHR37984:SF5">
    <property type="entry name" value="PROTEIN NYNRIN-LIKE"/>
    <property type="match status" value="1"/>
</dbReference>
<proteinExistence type="predicted"/>
<sequence>MAFTKKGKDVGRINNSVGRNQGSQQNRGSTFRWLTDEEIRRGRQILRLRRKMVQQCSYLCLPLAGMTTKKSWKTAGLPIIFSPKILLERCGLTYVDTPKYMEEVGDGRKLKFQGKCSDLVLEIQGLKIRQEFFIFESLCGVGVRAVGEFGGDTIGGTAGVPPLSGSIVKFLQGGFSKFKRATSKRLKAGIIHPSISSYSSPIILVRKDGGALNKMTIPNKFPIPMIEELLDELAGATIFSKLDLKFVLQLLKDRQMKVNKNKCIFCQSNNEYVGHVISDAGVSADPKKVEAMRNWPTPRDSTTLSGFLGLTRYYKRFVQDYGKIAKPLTQLLKKDGFWWNEKAKKAFEILKVVVSYLPTLAIPDFSKPFVVEAYGSSKGLGAVLLQEESGFVDHAQNKSVYERKLMIVVQAEEVRRKDMKLSGLMADLLVDPNAHTHYEIRKGRLYYHGKLVLSKSSSRIPVIIKELHESPVGWT</sequence>
<keyword evidence="1" id="KW-0511">Multifunctional enzyme</keyword>
<dbReference type="GO" id="GO:0003824">
    <property type="term" value="F:catalytic activity"/>
    <property type="evidence" value="ECO:0007669"/>
    <property type="project" value="UniProtKB-KW"/>
</dbReference>
<organism evidence="4 5">
    <name type="scientific">Vigna mungo</name>
    <name type="common">Black gram</name>
    <name type="synonym">Phaseolus mungo</name>
    <dbReference type="NCBI Taxonomy" id="3915"/>
    <lineage>
        <taxon>Eukaryota</taxon>
        <taxon>Viridiplantae</taxon>
        <taxon>Streptophyta</taxon>
        <taxon>Embryophyta</taxon>
        <taxon>Tracheophyta</taxon>
        <taxon>Spermatophyta</taxon>
        <taxon>Magnoliopsida</taxon>
        <taxon>eudicotyledons</taxon>
        <taxon>Gunneridae</taxon>
        <taxon>Pentapetalae</taxon>
        <taxon>rosids</taxon>
        <taxon>fabids</taxon>
        <taxon>Fabales</taxon>
        <taxon>Fabaceae</taxon>
        <taxon>Papilionoideae</taxon>
        <taxon>50 kb inversion clade</taxon>
        <taxon>NPAAA clade</taxon>
        <taxon>indigoferoid/millettioid clade</taxon>
        <taxon>Phaseoleae</taxon>
        <taxon>Vigna</taxon>
    </lineage>
</organism>
<feature type="compositionally biased region" description="Polar residues" evidence="2">
    <location>
        <begin position="13"/>
        <end position="29"/>
    </location>
</feature>
<gene>
    <name evidence="4" type="ORF">V8G54_004102</name>
</gene>
<protein>
    <recommendedName>
        <fullName evidence="3">Reverse transcriptase/retrotransposon-derived protein RNase H-like domain-containing protein</fullName>
    </recommendedName>
</protein>
<feature type="compositionally biased region" description="Basic and acidic residues" evidence="2">
    <location>
        <begin position="1"/>
        <end position="11"/>
    </location>
</feature>
<dbReference type="SUPFAM" id="SSF56672">
    <property type="entry name" value="DNA/RNA polymerases"/>
    <property type="match status" value="1"/>
</dbReference>
<dbReference type="AlphaFoldDB" id="A0AAQ3PC23"/>
<dbReference type="InterPro" id="IPR043128">
    <property type="entry name" value="Rev_trsase/Diguanyl_cyclase"/>
</dbReference>
<dbReference type="Gene3D" id="3.30.70.270">
    <property type="match status" value="3"/>
</dbReference>
<reference evidence="4 5" key="1">
    <citation type="journal article" date="2023" name="Life. Sci Alliance">
        <title>Evolutionary insights into 3D genome organization and epigenetic landscape of Vigna mungo.</title>
        <authorList>
            <person name="Junaid A."/>
            <person name="Singh B."/>
            <person name="Bhatia S."/>
        </authorList>
    </citation>
    <scope>NUCLEOTIDE SEQUENCE [LARGE SCALE GENOMIC DNA]</scope>
    <source>
        <strain evidence="4">Urdbean</strain>
    </source>
</reference>
<evidence type="ECO:0000313" key="4">
    <source>
        <dbReference type="EMBL" id="WVZ25558.1"/>
    </source>
</evidence>
<dbReference type="InterPro" id="IPR041577">
    <property type="entry name" value="RT_RNaseH_2"/>
</dbReference>
<evidence type="ECO:0000313" key="5">
    <source>
        <dbReference type="Proteomes" id="UP001374535"/>
    </source>
</evidence>
<evidence type="ECO:0000256" key="1">
    <source>
        <dbReference type="ARBA" id="ARBA00023268"/>
    </source>
</evidence>
<dbReference type="Gene3D" id="3.10.10.10">
    <property type="entry name" value="HIV Type 1 Reverse Transcriptase, subunit A, domain 1"/>
    <property type="match status" value="1"/>
</dbReference>